<dbReference type="SUPFAM" id="SSF56112">
    <property type="entry name" value="Protein kinase-like (PK-like)"/>
    <property type="match status" value="1"/>
</dbReference>
<dbReference type="EMBL" id="CAWUPB010001184">
    <property type="protein sequence ID" value="CAK7350771.1"/>
    <property type="molecule type" value="Genomic_DNA"/>
</dbReference>
<gene>
    <name evidence="1" type="ORF">DCAF_LOCUS23515</name>
</gene>
<dbReference type="Proteomes" id="UP001314170">
    <property type="component" value="Unassembled WGS sequence"/>
</dbReference>
<evidence type="ECO:0000313" key="1">
    <source>
        <dbReference type="EMBL" id="CAK7350771.1"/>
    </source>
</evidence>
<keyword evidence="2" id="KW-1185">Reference proteome</keyword>
<evidence type="ECO:0000313" key="2">
    <source>
        <dbReference type="Proteomes" id="UP001314170"/>
    </source>
</evidence>
<sequence length="131" mass="14249">MKFCSSFSDVDPCGFDTFFPDVADEALSQGIQDDNPYADKKDMDQLPLYELDTIVSATDSFAFQNKIGEGGFGVVYKAATIMFQMKAPSKVLHNSEHSSSSSLFFPLADKNPNAELGSLHEAQSHTLAGRA</sequence>
<reference evidence="1 2" key="1">
    <citation type="submission" date="2024-01" db="EMBL/GenBank/DDBJ databases">
        <authorList>
            <person name="Waweru B."/>
        </authorList>
    </citation>
    <scope>NUCLEOTIDE SEQUENCE [LARGE SCALE GENOMIC DNA]</scope>
</reference>
<proteinExistence type="predicted"/>
<dbReference type="InterPro" id="IPR011009">
    <property type="entry name" value="Kinase-like_dom_sf"/>
</dbReference>
<dbReference type="AlphaFoldDB" id="A0AAV1SH30"/>
<accession>A0AAV1SH30</accession>
<name>A0AAV1SH30_9ROSI</name>
<dbReference type="Gene3D" id="3.30.200.20">
    <property type="entry name" value="Phosphorylase Kinase, domain 1"/>
    <property type="match status" value="1"/>
</dbReference>
<organism evidence="1 2">
    <name type="scientific">Dovyalis caffra</name>
    <dbReference type="NCBI Taxonomy" id="77055"/>
    <lineage>
        <taxon>Eukaryota</taxon>
        <taxon>Viridiplantae</taxon>
        <taxon>Streptophyta</taxon>
        <taxon>Embryophyta</taxon>
        <taxon>Tracheophyta</taxon>
        <taxon>Spermatophyta</taxon>
        <taxon>Magnoliopsida</taxon>
        <taxon>eudicotyledons</taxon>
        <taxon>Gunneridae</taxon>
        <taxon>Pentapetalae</taxon>
        <taxon>rosids</taxon>
        <taxon>fabids</taxon>
        <taxon>Malpighiales</taxon>
        <taxon>Salicaceae</taxon>
        <taxon>Flacourtieae</taxon>
        <taxon>Dovyalis</taxon>
    </lineage>
</organism>
<comment type="caution">
    <text evidence="1">The sequence shown here is derived from an EMBL/GenBank/DDBJ whole genome shotgun (WGS) entry which is preliminary data.</text>
</comment>
<protein>
    <submittedName>
        <fullName evidence="1">Uncharacterized protein</fullName>
    </submittedName>
</protein>